<keyword evidence="3" id="KW-0732">Signal</keyword>
<accession>A0A3G1KWC6</accession>
<dbReference type="InterPro" id="IPR025394">
    <property type="entry name" value="DUF4127"/>
</dbReference>
<dbReference type="PANTHER" id="PTHR43308">
    <property type="entry name" value="OUTER MEMBRANE PROTEIN ALPHA-RELATED"/>
    <property type="match status" value="1"/>
</dbReference>
<feature type="domain" description="SLH" evidence="4">
    <location>
        <begin position="815"/>
        <end position="872"/>
    </location>
</feature>
<dbReference type="Pfam" id="PF00395">
    <property type="entry name" value="SLH"/>
    <property type="match status" value="2"/>
</dbReference>
<dbReference type="InterPro" id="IPR001119">
    <property type="entry name" value="SLH_dom"/>
</dbReference>
<evidence type="ECO:0000256" key="3">
    <source>
        <dbReference type="SAM" id="SignalP"/>
    </source>
</evidence>
<reference evidence="5 6" key="1">
    <citation type="submission" date="2016-10" db="EMBL/GenBank/DDBJ databases">
        <title>Complete Genome Sequence of Peptococcaceae strain DCMF.</title>
        <authorList>
            <person name="Edwards R.J."/>
            <person name="Holland S.I."/>
            <person name="Deshpande N.P."/>
            <person name="Wong Y.K."/>
            <person name="Ertan H."/>
            <person name="Manefield M."/>
            <person name="Russell T.L."/>
            <person name="Lee M.J."/>
        </authorList>
    </citation>
    <scope>NUCLEOTIDE SEQUENCE [LARGE SCALE GENOMIC DNA]</scope>
    <source>
        <strain evidence="5 6">DCMF</strain>
    </source>
</reference>
<dbReference type="Pfam" id="PF13552">
    <property type="entry name" value="DUF4127"/>
    <property type="match status" value="1"/>
</dbReference>
<dbReference type="KEGG" id="fwa:DCMF_20315"/>
<evidence type="ECO:0000256" key="1">
    <source>
        <dbReference type="ARBA" id="ARBA00022737"/>
    </source>
</evidence>
<dbReference type="OrthoDB" id="1947068at2"/>
<feature type="compositionally biased region" description="Basic and acidic residues" evidence="2">
    <location>
        <begin position="53"/>
        <end position="64"/>
    </location>
</feature>
<keyword evidence="1" id="KW-0677">Repeat</keyword>
<sequence>MKRKALSLVLCLTILLTMMQGITITAWADTEEGTSIGVPAVTDMESDISGSDGHGDRISDESSDAKTVQTEKNTEKSGEPVLAYVPLDNRPVNVDRVIYEAESAGFTVMMPEADLYATRLDGQPLNSNGTQFGDGQKLLDWILEMDKVTDYFVISLDQLLSGGLVNSRTLCNTEFSEEYAMIDAIIDLSKNNHVYIIDTVARLAACTVGYQGATLETYNYLREYNLQARASLTGESLTVENIAQGYSKDEENREISLDSRYAEKVKNSLQTRARKLSLIDYILSMDDSGRIKYFIGIDDSNSKTTIQTNEINFITEKMGSRGLIYSGTDELGMMAVLSLMIDYYGYHVNTAVVYFGNTEKSSSGSIYDMETVRENLEKHLESIGVHLVGTEEADLEMVVLTLPAQSIMNAKYINRMIDYINKNISEGIPTIVINSAPSAYSGNFEYRMIRECEMSMLLSYSSWGTVGNAIGLALGNGISRYLYLQSRDNSSDRADIAFLKGLIFSYEKDISYLRGGGKELFNNYLGLKKWSTSNFYENDEQVKTVNADIESIFKISEYNVTVNDIIDNLTDCRYFKGLGGECGIIGSIGLSNYSAPFMRINEIRFDIDVDLSEVTINGFKDTVMISMPYTPQKGQLTYSVTLYYRDETGKLHKVPCTYDKATGTIKFATGSLSSFFLNTLSMDAEKAYGLFTDVSESSWYFDDVLYVYEKGLICGTTGNTFAPGAPMTRAMLMCALYRMAGSPESDYRYEMPRDVGDSWYKPAVKWALANKIVSGYGNGNFGPDDPVTREQLANILWRYAKYKSLDVSKGRYPGANAYADVFDLSEGFRDGVDWACSTGILTGAGNDTKQLLPKASATRAEVAAVLKRFLEK</sequence>
<organism evidence="5 6">
    <name type="scientific">Formimonas warabiya</name>
    <dbReference type="NCBI Taxonomy" id="1761012"/>
    <lineage>
        <taxon>Bacteria</taxon>
        <taxon>Bacillati</taxon>
        <taxon>Bacillota</taxon>
        <taxon>Clostridia</taxon>
        <taxon>Eubacteriales</taxon>
        <taxon>Peptococcaceae</taxon>
        <taxon>Candidatus Formimonas</taxon>
    </lineage>
</organism>
<dbReference type="AlphaFoldDB" id="A0A3G1KWC6"/>
<evidence type="ECO:0000313" key="5">
    <source>
        <dbReference type="EMBL" id="ATW26798.1"/>
    </source>
</evidence>
<dbReference type="InterPro" id="IPR051465">
    <property type="entry name" value="Cell_Envelope_Struct_Comp"/>
</dbReference>
<feature type="chain" id="PRO_5018010392" description="SLH domain-containing protein" evidence="3">
    <location>
        <begin position="29"/>
        <end position="872"/>
    </location>
</feature>
<keyword evidence="6" id="KW-1185">Reference proteome</keyword>
<feature type="signal peptide" evidence="3">
    <location>
        <begin position="1"/>
        <end position="28"/>
    </location>
</feature>
<gene>
    <name evidence="5" type="ORF">DCMF_20315</name>
</gene>
<feature type="domain" description="SLH" evidence="4">
    <location>
        <begin position="747"/>
        <end position="810"/>
    </location>
</feature>
<evidence type="ECO:0000256" key="2">
    <source>
        <dbReference type="SAM" id="MobiDB-lite"/>
    </source>
</evidence>
<evidence type="ECO:0000313" key="6">
    <source>
        <dbReference type="Proteomes" id="UP000323521"/>
    </source>
</evidence>
<dbReference type="RefSeq" id="WP_148136119.1">
    <property type="nucleotide sequence ID" value="NZ_CP017634.1"/>
</dbReference>
<protein>
    <recommendedName>
        <fullName evidence="4">SLH domain-containing protein</fullName>
    </recommendedName>
</protein>
<dbReference type="EMBL" id="CP017634">
    <property type="protein sequence ID" value="ATW26798.1"/>
    <property type="molecule type" value="Genomic_DNA"/>
</dbReference>
<evidence type="ECO:0000259" key="4">
    <source>
        <dbReference type="PROSITE" id="PS51272"/>
    </source>
</evidence>
<feature type="region of interest" description="Disordered" evidence="2">
    <location>
        <begin position="43"/>
        <end position="77"/>
    </location>
</feature>
<dbReference type="Proteomes" id="UP000323521">
    <property type="component" value="Chromosome"/>
</dbReference>
<dbReference type="PROSITE" id="PS51272">
    <property type="entry name" value="SLH"/>
    <property type="match status" value="3"/>
</dbReference>
<proteinExistence type="predicted"/>
<feature type="domain" description="SLH" evidence="4">
    <location>
        <begin position="687"/>
        <end position="746"/>
    </location>
</feature>
<name>A0A3G1KWC6_FORW1</name>